<gene>
    <name evidence="2" type="ORF">AN963_12955</name>
</gene>
<comment type="caution">
    <text evidence="2">The sequence shown here is derived from an EMBL/GenBank/DDBJ whole genome shotgun (WGS) entry which is preliminary data.</text>
</comment>
<keyword evidence="1" id="KW-0812">Transmembrane</keyword>
<feature type="transmembrane region" description="Helical" evidence="1">
    <location>
        <begin position="108"/>
        <end position="130"/>
    </location>
</feature>
<feature type="transmembrane region" description="Helical" evidence="1">
    <location>
        <begin position="200"/>
        <end position="220"/>
    </location>
</feature>
<reference evidence="2 3" key="1">
    <citation type="submission" date="2015-09" db="EMBL/GenBank/DDBJ databases">
        <title>Genome sequencing project for genomic taxonomy and phylogenomics of Bacillus-like bacteria.</title>
        <authorList>
            <person name="Liu B."/>
            <person name="Wang J."/>
            <person name="Zhu Y."/>
            <person name="Liu G."/>
            <person name="Chen Q."/>
            <person name="Chen Z."/>
            <person name="Lan J."/>
            <person name="Che J."/>
            <person name="Ge C."/>
            <person name="Shi H."/>
            <person name="Pan Z."/>
            <person name="Liu X."/>
        </authorList>
    </citation>
    <scope>NUCLEOTIDE SEQUENCE [LARGE SCALE GENOMIC DNA]</scope>
    <source>
        <strain evidence="2 3">DSM 8552</strain>
    </source>
</reference>
<feature type="transmembrane region" description="Helical" evidence="1">
    <location>
        <begin position="6"/>
        <end position="27"/>
    </location>
</feature>
<feature type="transmembrane region" description="Helical" evidence="1">
    <location>
        <begin position="73"/>
        <end position="96"/>
    </location>
</feature>
<keyword evidence="3" id="KW-1185">Reference proteome</keyword>
<evidence type="ECO:0000313" key="2">
    <source>
        <dbReference type="EMBL" id="KQL45925.1"/>
    </source>
</evidence>
<dbReference type="RefSeq" id="WP_055744994.1">
    <property type="nucleotide sequence ID" value="NZ_LJJB01000010.1"/>
</dbReference>
<protein>
    <recommendedName>
        <fullName evidence="4">DUF2306 domain-containing protein</fullName>
    </recommendedName>
</protein>
<feature type="transmembrane region" description="Helical" evidence="1">
    <location>
        <begin position="167"/>
        <end position="188"/>
    </location>
</feature>
<evidence type="ECO:0000256" key="1">
    <source>
        <dbReference type="SAM" id="Phobius"/>
    </source>
</evidence>
<feature type="transmembrane region" description="Helical" evidence="1">
    <location>
        <begin position="39"/>
        <end position="61"/>
    </location>
</feature>
<evidence type="ECO:0008006" key="4">
    <source>
        <dbReference type="Google" id="ProtNLM"/>
    </source>
</evidence>
<keyword evidence="1" id="KW-1133">Transmembrane helix</keyword>
<dbReference type="Proteomes" id="UP000051063">
    <property type="component" value="Unassembled WGS sequence"/>
</dbReference>
<accession>A0ABR5N5K9</accession>
<proteinExistence type="predicted"/>
<organism evidence="2 3">
    <name type="scientific">Brevibacillus choshinensis</name>
    <dbReference type="NCBI Taxonomy" id="54911"/>
    <lineage>
        <taxon>Bacteria</taxon>
        <taxon>Bacillati</taxon>
        <taxon>Bacillota</taxon>
        <taxon>Bacilli</taxon>
        <taxon>Bacillales</taxon>
        <taxon>Paenibacillaceae</taxon>
        <taxon>Brevibacillus</taxon>
    </lineage>
</organism>
<evidence type="ECO:0000313" key="3">
    <source>
        <dbReference type="Proteomes" id="UP000051063"/>
    </source>
</evidence>
<keyword evidence="1" id="KW-0472">Membrane</keyword>
<name>A0ABR5N5K9_BRECH</name>
<sequence>MFFYSLFKVLHIIAGFTALAVFWIPIVTKKGGKAHIRVGWIYVGAMAVVAISALFMGIWRIGFDPEGTVESVAFAWFLIFIAILSSATAWYGLRVLRYKNRKTGHRQWLDLLFPALMLISGVCISIYGTIIGFTLITWFPLIGIMLGASQLLYWLRPPAKKMHWWMEHLGGMLGCCIATITAFTVFGAPRLLGVSSVHPIVWFIPTILLVPVIVGFSVYYQKKFNRTKHM</sequence>
<dbReference type="EMBL" id="LJJB01000010">
    <property type="protein sequence ID" value="KQL45925.1"/>
    <property type="molecule type" value="Genomic_DNA"/>
</dbReference>
<feature type="transmembrane region" description="Helical" evidence="1">
    <location>
        <begin position="136"/>
        <end position="155"/>
    </location>
</feature>